<dbReference type="RefSeq" id="XP_006817910.1">
    <property type="nucleotide sequence ID" value="XM_006817847.1"/>
</dbReference>
<feature type="domain" description="HYR" evidence="12">
    <location>
        <begin position="383"/>
        <end position="464"/>
    </location>
</feature>
<dbReference type="Pfam" id="PF01825">
    <property type="entry name" value="GPS"/>
    <property type="match status" value="1"/>
</dbReference>
<dbReference type="Gene3D" id="3.10.100.10">
    <property type="entry name" value="Mannose-Binding Protein A, subunit A"/>
    <property type="match status" value="1"/>
</dbReference>
<comment type="subcellular location">
    <subcellularLocation>
        <location evidence="1">Membrane</location>
        <topology evidence="1">Multi-pass membrane protein</topology>
    </subcellularLocation>
</comment>
<dbReference type="InterPro" id="IPR003410">
    <property type="entry name" value="HYR_dom"/>
</dbReference>
<evidence type="ECO:0000259" key="11">
    <source>
        <dbReference type="PROSITE" id="PS50261"/>
    </source>
</evidence>
<feature type="transmembrane region" description="Helical" evidence="8">
    <location>
        <begin position="1123"/>
        <end position="1141"/>
    </location>
</feature>
<evidence type="ECO:0000256" key="5">
    <source>
        <dbReference type="ARBA" id="ARBA00023136"/>
    </source>
</evidence>
<dbReference type="PROSITE" id="PS50041">
    <property type="entry name" value="C_TYPE_LECTIN_2"/>
    <property type="match status" value="1"/>
</dbReference>
<dbReference type="GeneID" id="100373477"/>
<keyword evidence="5 8" id="KW-0472">Membrane</keyword>
<dbReference type="InterPro" id="IPR046338">
    <property type="entry name" value="GAIN_dom_sf"/>
</dbReference>
<feature type="transmembrane region" description="Helical" evidence="8">
    <location>
        <begin position="1035"/>
        <end position="1056"/>
    </location>
</feature>
<evidence type="ECO:0000313" key="13">
    <source>
        <dbReference type="Proteomes" id="UP000694865"/>
    </source>
</evidence>
<dbReference type="InterPro" id="IPR016187">
    <property type="entry name" value="CTDL_fold"/>
</dbReference>
<feature type="region of interest" description="Disordered" evidence="7">
    <location>
        <begin position="1213"/>
        <end position="1266"/>
    </location>
</feature>
<evidence type="ECO:0000256" key="4">
    <source>
        <dbReference type="ARBA" id="ARBA00022989"/>
    </source>
</evidence>
<evidence type="ECO:0000256" key="8">
    <source>
        <dbReference type="SAM" id="Phobius"/>
    </source>
</evidence>
<dbReference type="InterPro" id="IPR000203">
    <property type="entry name" value="GPS"/>
</dbReference>
<gene>
    <name evidence="14" type="primary">LOC100373477</name>
</gene>
<protein>
    <submittedName>
        <fullName evidence="14">Uncharacterized protein LOC100373477</fullName>
    </submittedName>
</protein>
<evidence type="ECO:0000259" key="9">
    <source>
        <dbReference type="PROSITE" id="PS50041"/>
    </source>
</evidence>
<evidence type="ECO:0000313" key="14">
    <source>
        <dbReference type="RefSeq" id="XP_006817910.1"/>
    </source>
</evidence>
<dbReference type="SMART" id="SM00303">
    <property type="entry name" value="GPS"/>
    <property type="match status" value="1"/>
</dbReference>
<feature type="compositionally biased region" description="Basic and acidic residues" evidence="7">
    <location>
        <begin position="1220"/>
        <end position="1231"/>
    </location>
</feature>
<evidence type="ECO:0000256" key="3">
    <source>
        <dbReference type="ARBA" id="ARBA00022737"/>
    </source>
</evidence>
<keyword evidence="6" id="KW-1015">Disulfide bond</keyword>
<evidence type="ECO:0000259" key="12">
    <source>
        <dbReference type="PROSITE" id="PS50825"/>
    </source>
</evidence>
<feature type="transmembrane region" description="Helical" evidence="8">
    <location>
        <begin position="1147"/>
        <end position="1170"/>
    </location>
</feature>
<name>A0ABM0MD19_SACKO</name>
<dbReference type="Proteomes" id="UP000694865">
    <property type="component" value="Unplaced"/>
</dbReference>
<evidence type="ECO:0000259" key="10">
    <source>
        <dbReference type="PROSITE" id="PS50221"/>
    </source>
</evidence>
<dbReference type="PROSITE" id="PS50221">
    <property type="entry name" value="GAIN_B"/>
    <property type="match status" value="1"/>
</dbReference>
<dbReference type="PRINTS" id="PR00249">
    <property type="entry name" value="GPCRSECRETIN"/>
</dbReference>
<dbReference type="PROSITE" id="PS50825">
    <property type="entry name" value="HYR"/>
    <property type="match status" value="4"/>
</dbReference>
<dbReference type="InterPro" id="IPR057244">
    <property type="entry name" value="GAIN_B"/>
</dbReference>
<keyword evidence="13" id="KW-1185">Reference proteome</keyword>
<dbReference type="InterPro" id="IPR000832">
    <property type="entry name" value="GPCR_2_secretin-like"/>
</dbReference>
<keyword evidence="2 8" id="KW-0812">Transmembrane</keyword>
<dbReference type="PROSITE" id="PS50261">
    <property type="entry name" value="G_PROTEIN_RECEP_F2_4"/>
    <property type="match status" value="1"/>
</dbReference>
<dbReference type="Pfam" id="PF02494">
    <property type="entry name" value="HYR"/>
    <property type="match status" value="4"/>
</dbReference>
<dbReference type="Pfam" id="PF00002">
    <property type="entry name" value="7tm_2"/>
    <property type="match status" value="1"/>
</dbReference>
<feature type="transmembrane region" description="Helical" evidence="8">
    <location>
        <begin position="997"/>
        <end position="1015"/>
    </location>
</feature>
<dbReference type="Pfam" id="PF00059">
    <property type="entry name" value="Lectin_C"/>
    <property type="match status" value="1"/>
</dbReference>
<dbReference type="SMART" id="SM00034">
    <property type="entry name" value="CLECT"/>
    <property type="match status" value="1"/>
</dbReference>
<dbReference type="Gene3D" id="2.60.220.50">
    <property type="match status" value="1"/>
</dbReference>
<feature type="domain" description="G-protein coupled receptors family 2 profile 2" evidence="11">
    <location>
        <begin position="932"/>
        <end position="1171"/>
    </location>
</feature>
<feature type="compositionally biased region" description="Basic and acidic residues" evidence="7">
    <location>
        <begin position="1241"/>
        <end position="1266"/>
    </location>
</feature>
<dbReference type="SUPFAM" id="SSF56436">
    <property type="entry name" value="C-type lectin-like"/>
    <property type="match status" value="2"/>
</dbReference>
<dbReference type="InterPro" id="IPR001304">
    <property type="entry name" value="C-type_lectin-like"/>
</dbReference>
<reference evidence="14" key="1">
    <citation type="submission" date="2025-08" db="UniProtKB">
        <authorList>
            <consortium name="RefSeq"/>
        </authorList>
    </citation>
    <scope>IDENTIFICATION</scope>
    <source>
        <tissue evidence="14">Testes</tissue>
    </source>
</reference>
<dbReference type="CDD" id="cd00037">
    <property type="entry name" value="CLECT"/>
    <property type="match status" value="1"/>
</dbReference>
<feature type="domain" description="HYR" evidence="12">
    <location>
        <begin position="465"/>
        <end position="542"/>
    </location>
</feature>
<dbReference type="InterPro" id="IPR016186">
    <property type="entry name" value="C-type_lectin-like/link_sf"/>
</dbReference>
<feature type="domain" description="HYR" evidence="12">
    <location>
        <begin position="299"/>
        <end position="382"/>
    </location>
</feature>
<keyword evidence="3" id="KW-0677">Repeat</keyword>
<evidence type="ECO:0000256" key="2">
    <source>
        <dbReference type="ARBA" id="ARBA00022692"/>
    </source>
</evidence>
<proteinExistence type="predicted"/>
<feature type="domain" description="HYR" evidence="12">
    <location>
        <begin position="543"/>
        <end position="625"/>
    </location>
</feature>
<sequence>MALPKEVNLTGNVRDASVPSVVTSLDDLLTKLHDAMMMNIAHLSVHLPGCSCGDLNVRSSEIERLEIGKKVRTSDDADGYSNPTPPLSLIAGQFWDRVLILYWGLLFLLLAFIGNIDAETNNCDPGWTYFNYFCYKKLISTADWTNAGTLCYNDVAKLLQHSLGCGEFVYCPVGWTRHTDTNCFKLFTTAVSWFDAQNICRAEDGALTWWLSLTNHCITLYDVWIGVHDQNVEDQFEYTNGDLVSFSKWYVGAPNDGSFGEDCVAAFVSKGGQWDDKLCQNNYYFVCERSAHFTGVVSLDTTEPVITNCPPDVYANTDFMMNTGVVSWSEPTATDDSGVTPSLTADWSSGSLFPIGVTTVTYTATDASSNTALCTFVVTVTDIEVPFVACPDNIEPPLVTDASTAFVSWSPPTATDNSLAVLTESTNYATPSGWFPIGTTTVYYNFTDPSDNTASCAFQITVIDLQRPKITYCPSDIVGQTGDSSIEVSWTVPTATDNSGEVPAITSNHDPPYDCPLGVTNVEYIFSDGSGNTIACSFTVTVDDIGPPTVTNCPDDITEATSSSKTIAVTWSEPSATDNSGIPVTVERTNIPGDAFPVGMTTVTYTFTDASSNFAKCNFVVTVEDSLMTTTEVIADNASDNTQPTSTLFPVLCITGDMCDTSLTIEEVERMSSVDDSELTSNSLLLISRWMLENNASSLDVANETYFTISHGPTTVMTTCEHMAIAYAKVADEFPTHIYLTRLVCYIDRINGSSLAGHVFAVPADDSSSRDFIQVDRDAEIAVNLDIEGALIKTVLLVFRDGSLFTERNNPTRRPSSHVLSFSVLVSNQSMSLPVNIGLSTLQNHHDGHEVDEDGSLDDNERHRNVTPTCVFWNEGQRGNSQLQEGYWSEYGCQVTNTLPNYTWCACNHTTSFAILMQVTEIEISEEHELALTVITYIGCAISLAALAITLSVLMCFASLKSDRISIHKNLVFALLVAQILFMSGITATSNTGVCKTVAVLLHYVFMAVFCWMLVEGIHLYSKVVQVFGNWEDKLKYYCAIGWGVPVIMVAISAAINWDGYGSETSCWLTIEGNMVWAFAGPAAVIILVNLIILAMVLRIIVMSASVNKEREFDHIKAGIKGALVLLPLLGLTWIFGLLSINGDLIVFQYLFAIFNSLQGFFICLFQCLLNGEVRAAIRRAREKRAIARGDLKSTTGGAVFYNSPLSIISTRNKSSSDVVQEKPDKKKTMTELDTCSSKDGSVKDMRRPGGNSHDDTNSVSRESFDKVSENSAGKFSTSFTPVLVQVCDDQSLLSLNTPDYNHDSGIDQCETISLTPKLRNTVIDT</sequence>
<evidence type="ECO:0000256" key="6">
    <source>
        <dbReference type="ARBA" id="ARBA00023157"/>
    </source>
</evidence>
<evidence type="ECO:0000256" key="1">
    <source>
        <dbReference type="ARBA" id="ARBA00004141"/>
    </source>
</evidence>
<accession>A0ABM0MD19</accession>
<dbReference type="InterPro" id="IPR017981">
    <property type="entry name" value="GPCR_2-like_7TM"/>
</dbReference>
<evidence type="ECO:0000256" key="7">
    <source>
        <dbReference type="SAM" id="MobiDB-lite"/>
    </source>
</evidence>
<dbReference type="PANTHER" id="PTHR12011:SF347">
    <property type="entry name" value="FI21270P1-RELATED"/>
    <property type="match status" value="1"/>
</dbReference>
<dbReference type="Gene3D" id="1.20.1070.10">
    <property type="entry name" value="Rhodopsin 7-helix transmembrane proteins"/>
    <property type="match status" value="1"/>
</dbReference>
<feature type="domain" description="GAIN-B" evidence="10">
    <location>
        <begin position="746"/>
        <end position="923"/>
    </location>
</feature>
<feature type="domain" description="C-type lectin" evidence="9">
    <location>
        <begin position="179"/>
        <end position="288"/>
    </location>
</feature>
<dbReference type="PANTHER" id="PTHR12011">
    <property type="entry name" value="ADHESION G-PROTEIN COUPLED RECEPTOR"/>
    <property type="match status" value="1"/>
</dbReference>
<keyword evidence="4 8" id="KW-1133">Transmembrane helix</keyword>
<feature type="transmembrane region" description="Helical" evidence="8">
    <location>
        <begin position="934"/>
        <end position="958"/>
    </location>
</feature>
<feature type="transmembrane region" description="Helical" evidence="8">
    <location>
        <begin position="970"/>
        <end position="991"/>
    </location>
</feature>
<organism evidence="13 14">
    <name type="scientific">Saccoglossus kowalevskii</name>
    <name type="common">Acorn worm</name>
    <dbReference type="NCBI Taxonomy" id="10224"/>
    <lineage>
        <taxon>Eukaryota</taxon>
        <taxon>Metazoa</taxon>
        <taxon>Hemichordata</taxon>
        <taxon>Enteropneusta</taxon>
        <taxon>Harrimaniidae</taxon>
        <taxon>Saccoglossus</taxon>
    </lineage>
</organism>
<feature type="transmembrane region" description="Helical" evidence="8">
    <location>
        <begin position="1076"/>
        <end position="1102"/>
    </location>
</feature>